<accession>A0A4D9DD14</accession>
<keyword evidence="4" id="KW-1185">Reference proteome</keyword>
<reference evidence="3 4" key="1">
    <citation type="submission" date="2019-01" db="EMBL/GenBank/DDBJ databases">
        <title>Nuclear Genome Assembly of the Microalgal Biofuel strain Nannochloropsis salina CCMP1776.</title>
        <authorList>
            <person name="Hovde B."/>
        </authorList>
    </citation>
    <scope>NUCLEOTIDE SEQUENCE [LARGE SCALE GENOMIC DNA]</scope>
    <source>
        <strain evidence="3 4">CCMP1776</strain>
    </source>
</reference>
<dbReference type="EMBL" id="SDOX01000002">
    <property type="protein sequence ID" value="TFJ88003.1"/>
    <property type="molecule type" value="Genomic_DNA"/>
</dbReference>
<sequence length="269" mass="30517">MIAPRPSLSVAVLLLLLLPLLLPTVLLGASTDKSQGHNGLVKPFKPGPPSIRLKKTEVEKLRKGEAVKQQLSSGSGGRGLVIQDVEAPPEVVWGRIMDFPAYTRMVPRVSLCENYRVQDNYLQGLKEIFTRMRLTVMGFNVEYFIHHKYFPKLNTVVWTLDYNRESDLDDSVGYWHVIPHPDPDREHWSRVYYSIDMRLKSWMPSFVKNVLKNQAPDLSKVRDNMREARENWCRRLKEAGASLGKRVPFSGGKGDRGVGPPAVAKRGVK</sequence>
<feature type="region of interest" description="Disordered" evidence="1">
    <location>
        <begin position="244"/>
        <end position="269"/>
    </location>
</feature>
<organism evidence="3 4">
    <name type="scientific">Nannochloropsis salina CCMP1776</name>
    <dbReference type="NCBI Taxonomy" id="1027361"/>
    <lineage>
        <taxon>Eukaryota</taxon>
        <taxon>Sar</taxon>
        <taxon>Stramenopiles</taxon>
        <taxon>Ochrophyta</taxon>
        <taxon>Eustigmatophyceae</taxon>
        <taxon>Eustigmatales</taxon>
        <taxon>Monodopsidaceae</taxon>
        <taxon>Microchloropsis</taxon>
        <taxon>Microchloropsis salina</taxon>
    </lineage>
</organism>
<evidence type="ECO:0000256" key="1">
    <source>
        <dbReference type="SAM" id="MobiDB-lite"/>
    </source>
</evidence>
<dbReference type="Gene3D" id="3.30.530.20">
    <property type="match status" value="1"/>
</dbReference>
<dbReference type="Proteomes" id="UP000355283">
    <property type="component" value="Unassembled WGS sequence"/>
</dbReference>
<dbReference type="SUPFAM" id="SSF55961">
    <property type="entry name" value="Bet v1-like"/>
    <property type="match status" value="1"/>
</dbReference>
<feature type="chain" id="PRO_5020038195" evidence="2">
    <location>
        <begin position="29"/>
        <end position="269"/>
    </location>
</feature>
<evidence type="ECO:0000256" key="2">
    <source>
        <dbReference type="SAM" id="SignalP"/>
    </source>
</evidence>
<keyword evidence="2" id="KW-0732">Signal</keyword>
<proteinExistence type="predicted"/>
<protein>
    <submittedName>
        <fullName evidence="3">Uncharacterized protein</fullName>
    </submittedName>
</protein>
<feature type="signal peptide" evidence="2">
    <location>
        <begin position="1"/>
        <end position="28"/>
    </location>
</feature>
<evidence type="ECO:0000313" key="3">
    <source>
        <dbReference type="EMBL" id="TFJ88003.1"/>
    </source>
</evidence>
<dbReference type="AlphaFoldDB" id="A0A4D9DD14"/>
<gene>
    <name evidence="3" type="ORF">NSK_000357</name>
</gene>
<name>A0A4D9DD14_9STRA</name>
<dbReference type="OrthoDB" id="41924at2759"/>
<dbReference type="InterPro" id="IPR023393">
    <property type="entry name" value="START-like_dom_sf"/>
</dbReference>
<evidence type="ECO:0000313" key="4">
    <source>
        <dbReference type="Proteomes" id="UP000355283"/>
    </source>
</evidence>
<comment type="caution">
    <text evidence="3">The sequence shown here is derived from an EMBL/GenBank/DDBJ whole genome shotgun (WGS) entry which is preliminary data.</text>
</comment>